<dbReference type="CDD" id="cd23024">
    <property type="entry name" value="zf-HIT_ZNHIT2-3"/>
    <property type="match status" value="1"/>
</dbReference>
<dbReference type="FunCoup" id="A0A7R8UU79">
    <property type="interactions" value="252"/>
</dbReference>
<name>A0A7R8UU79_HERIL</name>
<evidence type="ECO:0000313" key="5">
    <source>
        <dbReference type="Proteomes" id="UP000594454"/>
    </source>
</evidence>
<feature type="compositionally biased region" description="Acidic residues" evidence="2">
    <location>
        <begin position="88"/>
        <end position="118"/>
    </location>
</feature>
<keyword evidence="1" id="KW-0479">Metal-binding</keyword>
<dbReference type="AlphaFoldDB" id="A0A7R8UU79"/>
<reference evidence="4 5" key="1">
    <citation type="submission" date="2020-11" db="EMBL/GenBank/DDBJ databases">
        <authorList>
            <person name="Wallbank WR R."/>
            <person name="Pardo Diaz C."/>
            <person name="Kozak K."/>
            <person name="Martin S."/>
            <person name="Jiggins C."/>
            <person name="Moest M."/>
            <person name="Warren A I."/>
            <person name="Generalovic N T."/>
            <person name="Byers J.R.P. K."/>
            <person name="Montejo-Kovacevich G."/>
            <person name="Yen C E."/>
        </authorList>
    </citation>
    <scope>NUCLEOTIDE SEQUENCE [LARGE SCALE GENOMIC DNA]</scope>
</reference>
<proteinExistence type="predicted"/>
<keyword evidence="1" id="KW-0863">Zinc-finger</keyword>
<dbReference type="InterPro" id="IPR007529">
    <property type="entry name" value="Znf_HIT"/>
</dbReference>
<dbReference type="OrthoDB" id="10248551at2759"/>
<dbReference type="PANTHER" id="PTHR15555">
    <property type="entry name" value="ZINC FINGER HIT DOMAIN CONTAINING PROTEIN 2 PROTEIN FON -RELATED"/>
    <property type="match status" value="1"/>
</dbReference>
<dbReference type="OMA" id="LMPDYKP"/>
<evidence type="ECO:0000256" key="1">
    <source>
        <dbReference type="PROSITE-ProRule" id="PRU00453"/>
    </source>
</evidence>
<dbReference type="Gene3D" id="3.30.60.190">
    <property type="match status" value="1"/>
</dbReference>
<sequence length="360" mass="40469">MDPANLCRICNSSTSKYTCPKCNILYCSVNCYRAPSHQQCSETFYRDCVTEELASRGLNRSDPQAIEEVQRMHEILKKMNEALIPDGGNDDGLEDGEEPQEDGVEEGIDSDDEDDEGPDLAARLEGIDLDNPDAIWTCLTSDGRQEFEMLLKTGDIQNVIPSFQPWWEIRIPKTLIVDMDETRPEENQLKHPAVLENIPSFDTLSKKPPSPCLPHNLYNILSSYTCTVRFFNGEHHLTPVEATKYLIQNSATLKNNANFDDNEQAVKSVIAECDGGDGLPPWEEIACDVEKIMDGPYEARRDPVYVKAALSDIHRLMEQAKHSVSKSKNVSAELGENLDKKKLVAIIRKIDFFLSFVNAV</sequence>
<protein>
    <recommendedName>
        <fullName evidence="3">HIT-type domain-containing protein</fullName>
    </recommendedName>
</protein>
<dbReference type="InParanoid" id="A0A7R8UU79"/>
<dbReference type="EMBL" id="LR899012">
    <property type="protein sequence ID" value="CAD7086755.1"/>
    <property type="molecule type" value="Genomic_DNA"/>
</dbReference>
<feature type="domain" description="HIT-type" evidence="3">
    <location>
        <begin position="7"/>
        <end position="40"/>
    </location>
</feature>
<feature type="region of interest" description="Disordered" evidence="2">
    <location>
        <begin position="83"/>
        <end position="119"/>
    </location>
</feature>
<evidence type="ECO:0000259" key="3">
    <source>
        <dbReference type="PROSITE" id="PS51083"/>
    </source>
</evidence>
<dbReference type="InterPro" id="IPR039646">
    <property type="entry name" value="ZNHIT2"/>
</dbReference>
<accession>A0A7R8UU79</accession>
<dbReference type="GO" id="GO:0008270">
    <property type="term" value="F:zinc ion binding"/>
    <property type="evidence" value="ECO:0007669"/>
    <property type="project" value="UniProtKB-UniRule"/>
</dbReference>
<evidence type="ECO:0000256" key="2">
    <source>
        <dbReference type="SAM" id="MobiDB-lite"/>
    </source>
</evidence>
<gene>
    <name evidence="4" type="ORF">HERILL_LOCUS9503</name>
</gene>
<keyword evidence="5" id="KW-1185">Reference proteome</keyword>
<evidence type="ECO:0000313" key="4">
    <source>
        <dbReference type="EMBL" id="CAD7086755.1"/>
    </source>
</evidence>
<organism evidence="4 5">
    <name type="scientific">Hermetia illucens</name>
    <name type="common">Black soldier fly</name>
    <dbReference type="NCBI Taxonomy" id="343691"/>
    <lineage>
        <taxon>Eukaryota</taxon>
        <taxon>Metazoa</taxon>
        <taxon>Ecdysozoa</taxon>
        <taxon>Arthropoda</taxon>
        <taxon>Hexapoda</taxon>
        <taxon>Insecta</taxon>
        <taxon>Pterygota</taxon>
        <taxon>Neoptera</taxon>
        <taxon>Endopterygota</taxon>
        <taxon>Diptera</taxon>
        <taxon>Brachycera</taxon>
        <taxon>Stratiomyomorpha</taxon>
        <taxon>Stratiomyidae</taxon>
        <taxon>Hermetiinae</taxon>
        <taxon>Hermetia</taxon>
    </lineage>
</organism>
<dbReference type="PROSITE" id="PS51083">
    <property type="entry name" value="ZF_HIT"/>
    <property type="match status" value="1"/>
</dbReference>
<dbReference type="Pfam" id="PF04438">
    <property type="entry name" value="zf-HIT"/>
    <property type="match status" value="1"/>
</dbReference>
<keyword evidence="1" id="KW-0862">Zinc</keyword>
<dbReference type="Proteomes" id="UP000594454">
    <property type="component" value="Chromosome 4"/>
</dbReference>
<dbReference type="SUPFAM" id="SSF144232">
    <property type="entry name" value="HIT/MYND zinc finger-like"/>
    <property type="match status" value="1"/>
</dbReference>
<dbReference type="PANTHER" id="PTHR15555:SF0">
    <property type="entry name" value="ZINC FINGER HIT DOMAIN-CONTAINING PROTEIN 2"/>
    <property type="match status" value="1"/>
</dbReference>